<dbReference type="AlphaFoldDB" id="D3PET5"/>
<evidence type="ECO:0000256" key="1">
    <source>
        <dbReference type="SAM" id="MobiDB-lite"/>
    </source>
</evidence>
<protein>
    <submittedName>
        <fullName evidence="2">Uncharacterized protein</fullName>
    </submittedName>
</protein>
<name>D3PET5_DEFDS</name>
<dbReference type="EMBL" id="AP011530">
    <property type="protein sequence ID" value="BAI81727.1"/>
    <property type="molecule type" value="Genomic_DNA"/>
</dbReference>
<feature type="compositionally biased region" description="Basic and acidic residues" evidence="1">
    <location>
        <begin position="813"/>
        <end position="825"/>
    </location>
</feature>
<reference evidence="2 3" key="1">
    <citation type="journal article" date="2010" name="DNA Res.">
        <title>Bacterial lifestyle in a deep-sea hydrothermal vent chimney revealed by the genome sequence of the thermophilic bacterium Deferribacter desulfuricans SSM1.</title>
        <authorList>
            <person name="Takaki Y."/>
            <person name="Shimamura S."/>
            <person name="Nakagawa S."/>
            <person name="Fukuhara Y."/>
            <person name="Horikawa H."/>
            <person name="Ankai A."/>
            <person name="Harada T."/>
            <person name="Hosoyama A."/>
            <person name="Oguchi A."/>
            <person name="Fukui S."/>
            <person name="Fujita N."/>
            <person name="Takami H."/>
            <person name="Takai K."/>
        </authorList>
    </citation>
    <scope>NUCLEOTIDE SEQUENCE [LARGE SCALE GENOMIC DNA]</scope>
    <source>
        <strain evidence="3">DSM 14783 / JCM 11476 / NBRC 101012 / SSM1</strain>
        <plasmid evidence="3">Plasmid megaplasmid pDF308</plasmid>
    </source>
</reference>
<dbReference type="Gene3D" id="3.40.50.300">
    <property type="entry name" value="P-loop containing nucleotide triphosphate hydrolases"/>
    <property type="match status" value="1"/>
</dbReference>
<dbReference type="KEGG" id="ddf:DEFDS_P104"/>
<dbReference type="Proteomes" id="UP000001520">
    <property type="component" value="Plasmid megaplasmid pDF308"/>
</dbReference>
<dbReference type="InterPro" id="IPR027417">
    <property type="entry name" value="P-loop_NTPase"/>
</dbReference>
<feature type="compositionally biased region" description="Polar residues" evidence="1">
    <location>
        <begin position="827"/>
        <end position="841"/>
    </location>
</feature>
<keyword evidence="3" id="KW-1185">Reference proteome</keyword>
<evidence type="ECO:0000313" key="2">
    <source>
        <dbReference type="EMBL" id="BAI81727.1"/>
    </source>
</evidence>
<keyword evidence="2" id="KW-0614">Plasmid</keyword>
<dbReference type="HOGENOM" id="CLU_336417_0_0_0"/>
<dbReference type="RefSeq" id="WP_013008956.1">
    <property type="nucleotide sequence ID" value="NC_013940.1"/>
</dbReference>
<geneLocation type="plasmid" evidence="2 3">
    <name>megaplasmid pDF308</name>
</geneLocation>
<dbReference type="SUPFAM" id="SSF52540">
    <property type="entry name" value="P-loop containing nucleoside triphosphate hydrolases"/>
    <property type="match status" value="1"/>
</dbReference>
<evidence type="ECO:0000313" key="3">
    <source>
        <dbReference type="Proteomes" id="UP000001520"/>
    </source>
</evidence>
<organism evidence="2 3">
    <name type="scientific">Deferribacter desulfuricans (strain DSM 14783 / JCM 11476 / NBRC 101012 / SSM1)</name>
    <dbReference type="NCBI Taxonomy" id="639282"/>
    <lineage>
        <taxon>Bacteria</taxon>
        <taxon>Pseudomonadati</taxon>
        <taxon>Deferribacterota</taxon>
        <taxon>Deferribacteres</taxon>
        <taxon>Deferribacterales</taxon>
        <taxon>Deferribacteraceae</taxon>
        <taxon>Deferribacter</taxon>
    </lineage>
</organism>
<accession>D3PET5</accession>
<feature type="region of interest" description="Disordered" evidence="1">
    <location>
        <begin position="813"/>
        <end position="847"/>
    </location>
</feature>
<dbReference type="eggNOG" id="COG0464">
    <property type="taxonomic scope" value="Bacteria"/>
</dbReference>
<sequence length="847" mass="99119">MKLSDFMNNQNTSYYHVNRISRQMSFLLSYVFYKAYKSYTGTDVKLNHRLAKYGEYFEGLLRDQGDESNFAIEDIENIIFKRFDINSKIIKNPITNQKVSLKELLFAGDNTSERLEDIKNNDINIYYIPFSVTNKLGYRSRLPLPYNFFTKAYFIFSLNKYFNLDELLITLFNVDDEKTGQELIKIHTSIDVIKSVMDKVGLDYYNPESINNRANWENFALQLKQLNNETLQTIEDGINLLTERLVSFFENTESLEHKKALFAYLKEGVFPAVYNLLDINQNISTEVDSIVLQELKFNLLQRKKEREVPFTQTNFYKYYSIYNVNTPFTILLSAEAGVGKTTMVNEMSRKTSIPKSQIDAASGNFLETASYEDKGTGYVHFIKTYVPQLYPDTKGTLVFLDEIDKAIKDKPEIVAPLFAYLTSERTINEIPVVILAGQYFEGEDESYCTVEDFVKNTDLTLRDEKFKKVKVLGSAEDIRFSSSSAKDRIGNTLNTLLSRMFIIIPDMTRDDKYISNKRPKLAVMHTRQYNLLQVFVDTLVNYYLDYYNVDRTNKQNLENIYTKVFDQVRAFCKSMFQHYINFDRSIIDFPEDYKTISDIIEERLDFMKEYLLTSKFEKLDVTEKKAVKKAINKDEDILYYLKYRFLDTPDAFRQLSSLETLELFNIIDNYIEKLSAFSFQKDSKAWAEYYFSSIITMAYLLSYLNFSKQKHDIQQVQNIQENIKNSLSALQFQNAYLEPVQRKIVQMSTFLLRNFTSKSYSQVSFIDERKIKKAVSTVIKSLKEQNLDSEILDKFENRINELVELVKEKEQEYKESLENVEKEPDSDATSSYTEQNSNTVVSDEPNI</sequence>
<gene>
    <name evidence="2" type="ordered locus">DEFDS_P104</name>
</gene>
<proteinExistence type="predicted"/>